<evidence type="ECO:0000256" key="4">
    <source>
        <dbReference type="ARBA" id="ARBA00022692"/>
    </source>
</evidence>
<feature type="transmembrane region" description="Helical" evidence="8">
    <location>
        <begin position="176"/>
        <end position="196"/>
    </location>
</feature>
<feature type="transmembrane region" description="Helical" evidence="8">
    <location>
        <begin position="57"/>
        <end position="77"/>
    </location>
</feature>
<feature type="region of interest" description="Disordered" evidence="7">
    <location>
        <begin position="487"/>
        <end position="520"/>
    </location>
</feature>
<organism evidence="10 11">
    <name type="scientific">Geodermatophilus arenarius</name>
    <dbReference type="NCBI Taxonomy" id="1137990"/>
    <lineage>
        <taxon>Bacteria</taxon>
        <taxon>Bacillati</taxon>
        <taxon>Actinomycetota</taxon>
        <taxon>Actinomycetes</taxon>
        <taxon>Geodermatophilales</taxon>
        <taxon>Geodermatophilaceae</taxon>
        <taxon>Geodermatophilus</taxon>
    </lineage>
</organism>
<dbReference type="Gene3D" id="1.20.1720.10">
    <property type="entry name" value="Multidrug resistance protein D"/>
    <property type="match status" value="1"/>
</dbReference>
<dbReference type="PRINTS" id="PR01036">
    <property type="entry name" value="TCRTETB"/>
</dbReference>
<dbReference type="InterPro" id="IPR011701">
    <property type="entry name" value="MFS"/>
</dbReference>
<dbReference type="CDD" id="cd17321">
    <property type="entry name" value="MFS_MMR_MDR_like"/>
    <property type="match status" value="1"/>
</dbReference>
<dbReference type="SUPFAM" id="SSF103473">
    <property type="entry name" value="MFS general substrate transporter"/>
    <property type="match status" value="1"/>
</dbReference>
<feature type="transmembrane region" description="Helical" evidence="8">
    <location>
        <begin position="114"/>
        <end position="135"/>
    </location>
</feature>
<feature type="transmembrane region" description="Helical" evidence="8">
    <location>
        <begin position="337"/>
        <end position="357"/>
    </location>
</feature>
<evidence type="ECO:0000313" key="10">
    <source>
        <dbReference type="EMBL" id="MFC4692166.1"/>
    </source>
</evidence>
<protein>
    <submittedName>
        <fullName evidence="10">MFS transporter</fullName>
    </submittedName>
</protein>
<feature type="transmembrane region" description="Helical" evidence="8">
    <location>
        <begin position="413"/>
        <end position="430"/>
    </location>
</feature>
<keyword evidence="3" id="KW-1003">Cell membrane</keyword>
<evidence type="ECO:0000256" key="2">
    <source>
        <dbReference type="ARBA" id="ARBA00022448"/>
    </source>
</evidence>
<dbReference type="Proteomes" id="UP001596025">
    <property type="component" value="Unassembled WGS sequence"/>
</dbReference>
<keyword evidence="5 8" id="KW-1133">Transmembrane helix</keyword>
<evidence type="ECO:0000256" key="8">
    <source>
        <dbReference type="SAM" id="Phobius"/>
    </source>
</evidence>
<dbReference type="InterPro" id="IPR004638">
    <property type="entry name" value="EmrB-like"/>
</dbReference>
<feature type="transmembrane region" description="Helical" evidence="8">
    <location>
        <begin position="21"/>
        <end position="45"/>
    </location>
</feature>
<evidence type="ECO:0000259" key="9">
    <source>
        <dbReference type="PROSITE" id="PS50850"/>
    </source>
</evidence>
<dbReference type="PROSITE" id="PS50850">
    <property type="entry name" value="MFS"/>
    <property type="match status" value="1"/>
</dbReference>
<feature type="transmembrane region" description="Helical" evidence="8">
    <location>
        <begin position="442"/>
        <end position="465"/>
    </location>
</feature>
<dbReference type="InterPro" id="IPR036259">
    <property type="entry name" value="MFS_trans_sf"/>
</dbReference>
<keyword evidence="4 8" id="KW-0812">Transmembrane</keyword>
<evidence type="ECO:0000313" key="11">
    <source>
        <dbReference type="Proteomes" id="UP001596025"/>
    </source>
</evidence>
<dbReference type="Gene3D" id="1.20.1250.20">
    <property type="entry name" value="MFS general substrate transporter like domains"/>
    <property type="match status" value="1"/>
</dbReference>
<evidence type="ECO:0000256" key="7">
    <source>
        <dbReference type="SAM" id="MobiDB-lite"/>
    </source>
</evidence>
<gene>
    <name evidence="10" type="ORF">ACFO3M_02075</name>
</gene>
<feature type="transmembrane region" description="Helical" evidence="8">
    <location>
        <begin position="239"/>
        <end position="256"/>
    </location>
</feature>
<feature type="transmembrane region" description="Helical" evidence="8">
    <location>
        <begin position="369"/>
        <end position="392"/>
    </location>
</feature>
<evidence type="ECO:0000256" key="6">
    <source>
        <dbReference type="ARBA" id="ARBA00023136"/>
    </source>
</evidence>
<keyword evidence="11" id="KW-1185">Reference proteome</keyword>
<accession>A0ABV9LEG7</accession>
<dbReference type="EMBL" id="JBHSGR010000001">
    <property type="protein sequence ID" value="MFC4692166.1"/>
    <property type="molecule type" value="Genomic_DNA"/>
</dbReference>
<reference evidence="11" key="1">
    <citation type="journal article" date="2019" name="Int. J. Syst. Evol. Microbiol.">
        <title>The Global Catalogue of Microorganisms (GCM) 10K type strain sequencing project: providing services to taxonomists for standard genome sequencing and annotation.</title>
        <authorList>
            <consortium name="The Broad Institute Genomics Platform"/>
            <consortium name="The Broad Institute Genome Sequencing Center for Infectious Disease"/>
            <person name="Wu L."/>
            <person name="Ma J."/>
        </authorList>
    </citation>
    <scope>NUCLEOTIDE SEQUENCE [LARGE SCALE GENOMIC DNA]</scope>
    <source>
        <strain evidence="11">CCUG 62763</strain>
    </source>
</reference>
<feature type="transmembrane region" description="Helical" evidence="8">
    <location>
        <begin position="147"/>
        <end position="170"/>
    </location>
</feature>
<name>A0ABV9LEG7_9ACTN</name>
<proteinExistence type="predicted"/>
<dbReference type="PANTHER" id="PTHR42718:SF42">
    <property type="entry name" value="EXPORT PROTEIN"/>
    <property type="match status" value="1"/>
</dbReference>
<sequence>MTSRVRPTPAEGLRMGTPQGRWVLLTTVLGSSLALLDSTVVNVALERIGADLGAGFTGLQWTVNAYTLTLASLILLGGSLSDRFGRRRVFVVGVVWFAAASLLCGLAPDTGTLVVARALQGVGGALLTPGSLAIISASFAGEDRAAAVGAWSGLGGVAGAVGPFVGGWLVEWSWRAVFLVNLPVAAVIVVVAARHVPETRDPAAAPGLDWTGTVLVVVGLGGLTYALTAAGGPAPGPAVWAWGVAAVVALAAFVAVQRRSRHPLVPPVLFRSVQFTSANVVTLLVYAPLGVVFVLLVLQLQVVSGYSPLLAGTALLPVTVLMLLFSSRVGALAQRIGPRPLMTSGPLLSAAGLLLMLRIGEDASYPLDVLPATVAFGAGLTLLVAPLTATVLDSADDRYAGVASGVNNAVARAASLLAVAVVPVVAGIGGDDYTDPAAFGSGFRTAVLVCAALLVAGALVALAGIRRPLRTAEPGPGGRLPVEEYAHCNVEGPQLHPREPVGSRPARGGGPRGPEPLEDQ</sequence>
<keyword evidence="2" id="KW-0813">Transport</keyword>
<evidence type="ECO:0000256" key="3">
    <source>
        <dbReference type="ARBA" id="ARBA00022475"/>
    </source>
</evidence>
<feature type="transmembrane region" description="Helical" evidence="8">
    <location>
        <begin position="208"/>
        <end position="227"/>
    </location>
</feature>
<feature type="transmembrane region" description="Helical" evidence="8">
    <location>
        <begin position="277"/>
        <end position="300"/>
    </location>
</feature>
<keyword evidence="6 8" id="KW-0472">Membrane</keyword>
<dbReference type="InterPro" id="IPR020846">
    <property type="entry name" value="MFS_dom"/>
</dbReference>
<comment type="caution">
    <text evidence="10">The sequence shown here is derived from an EMBL/GenBank/DDBJ whole genome shotgun (WGS) entry which is preliminary data.</text>
</comment>
<comment type="subcellular location">
    <subcellularLocation>
        <location evidence="1">Cell membrane</location>
        <topology evidence="1">Multi-pass membrane protein</topology>
    </subcellularLocation>
</comment>
<dbReference type="NCBIfam" id="TIGR00711">
    <property type="entry name" value="efflux_EmrB"/>
    <property type="match status" value="1"/>
</dbReference>
<dbReference type="PANTHER" id="PTHR42718">
    <property type="entry name" value="MAJOR FACILITATOR SUPERFAMILY MULTIDRUG TRANSPORTER MFSC"/>
    <property type="match status" value="1"/>
</dbReference>
<evidence type="ECO:0000256" key="5">
    <source>
        <dbReference type="ARBA" id="ARBA00022989"/>
    </source>
</evidence>
<feature type="transmembrane region" description="Helical" evidence="8">
    <location>
        <begin position="89"/>
        <end position="108"/>
    </location>
</feature>
<feature type="domain" description="Major facilitator superfamily (MFS) profile" evidence="9">
    <location>
        <begin position="23"/>
        <end position="469"/>
    </location>
</feature>
<feature type="transmembrane region" description="Helical" evidence="8">
    <location>
        <begin position="306"/>
        <end position="325"/>
    </location>
</feature>
<dbReference type="Pfam" id="PF07690">
    <property type="entry name" value="MFS_1"/>
    <property type="match status" value="1"/>
</dbReference>
<evidence type="ECO:0000256" key="1">
    <source>
        <dbReference type="ARBA" id="ARBA00004651"/>
    </source>
</evidence>